<name>S3NCT7_9GAMM</name>
<dbReference type="PANTHER" id="PTHR35890">
    <property type="match status" value="1"/>
</dbReference>
<comment type="similarity">
    <text evidence="1">Belongs to the protease inhibitor I11 (ecotin) family.</text>
</comment>
<evidence type="ECO:0000313" key="3">
    <source>
        <dbReference type="Proteomes" id="UP000014568"/>
    </source>
</evidence>
<accession>S3NCT7</accession>
<evidence type="ECO:0008006" key="4">
    <source>
        <dbReference type="Google" id="ProtNLM"/>
    </source>
</evidence>
<dbReference type="PATRIC" id="fig|421052.3.peg.2130"/>
<dbReference type="InterPro" id="IPR036198">
    <property type="entry name" value="Ecotin_sf"/>
</dbReference>
<dbReference type="InterPro" id="IPR005658">
    <property type="entry name" value="Prot_inh_ecotin"/>
</dbReference>
<dbReference type="AlphaFoldDB" id="S3NCT7"/>
<dbReference type="Gene3D" id="2.60.40.550">
    <property type="entry name" value="Ecotin"/>
    <property type="match status" value="1"/>
</dbReference>
<protein>
    <recommendedName>
        <fullName evidence="4">Ecotin</fullName>
    </recommendedName>
</protein>
<dbReference type="Proteomes" id="UP000014568">
    <property type="component" value="Unassembled WGS sequence"/>
</dbReference>
<dbReference type="HOGENOM" id="CLU_111565_0_0_6"/>
<evidence type="ECO:0000256" key="1">
    <source>
        <dbReference type="ARBA" id="ARBA00010558"/>
    </source>
</evidence>
<dbReference type="Pfam" id="PF03974">
    <property type="entry name" value="Ecotin"/>
    <property type="match status" value="1"/>
</dbReference>
<sequence length="188" mass="21281">MYNFAGSLNIQFIIKCYLIFYGGEKLSKKRIFGLAFSSLLFSYTYAADNKLSDVAPYPKAAGNDNRNVIWLEKRTDEENLKVEIIATKKGIKDCNNTWYSGDLKEIDLQGWGYTYYKIEKITGPMSTRMGCLNGEKQTTDLAVNLGNKNSLSRYNSKLPIVIYAPKDVLVKLKIWKADETLNSAVSND</sequence>
<dbReference type="PANTHER" id="PTHR35890:SF3">
    <property type="entry name" value="ECOTIN"/>
    <property type="match status" value="1"/>
</dbReference>
<gene>
    <name evidence="2" type="ORF">F945_02184</name>
</gene>
<comment type="caution">
    <text evidence="2">The sequence shown here is derived from an EMBL/GenBank/DDBJ whole genome shotgun (WGS) entry which is preliminary data.</text>
</comment>
<dbReference type="SUPFAM" id="SSF49772">
    <property type="entry name" value="Ecotin, trypsin inhibitor"/>
    <property type="match status" value="1"/>
</dbReference>
<dbReference type="EMBL" id="ATGI01000030">
    <property type="protein sequence ID" value="EPF72134.1"/>
    <property type="molecule type" value="Genomic_DNA"/>
</dbReference>
<reference evidence="2 3" key="1">
    <citation type="submission" date="2013-06" db="EMBL/GenBank/DDBJ databases">
        <title>The Genome Sequence of Acinetobacter rudis CIP 110305.</title>
        <authorList>
            <consortium name="The Broad Institute Genome Sequencing Platform"/>
            <consortium name="The Broad Institute Genome Sequencing Center for Infectious Disease"/>
            <person name="Cerqueira G."/>
            <person name="Feldgarden M."/>
            <person name="Courvalin P."/>
            <person name="Perichon B."/>
            <person name="Grillot-Courvalin C."/>
            <person name="Clermont D."/>
            <person name="Rocha E."/>
            <person name="Yoon E.-J."/>
            <person name="Nemec A."/>
            <person name="Young S.K."/>
            <person name="Zeng Q."/>
            <person name="Gargeya S."/>
            <person name="Fitzgerald M."/>
            <person name="Abouelleil A."/>
            <person name="Alvarado L."/>
            <person name="Berlin A.M."/>
            <person name="Chapman S.B."/>
            <person name="Dewar J."/>
            <person name="Goldberg J."/>
            <person name="Griggs A."/>
            <person name="Gujja S."/>
            <person name="Hansen M."/>
            <person name="Howarth C."/>
            <person name="Imamovic A."/>
            <person name="Larimer J."/>
            <person name="McCowan C."/>
            <person name="Murphy C."/>
            <person name="Pearson M."/>
            <person name="Priest M."/>
            <person name="Roberts A."/>
            <person name="Saif S."/>
            <person name="Shea T."/>
            <person name="Sykes S."/>
            <person name="Wortman J."/>
            <person name="Nusbaum C."/>
            <person name="Birren B."/>
        </authorList>
    </citation>
    <scope>NUCLEOTIDE SEQUENCE [LARGE SCALE GENOMIC DNA]</scope>
    <source>
        <strain evidence="2 3">CIP 110305</strain>
    </source>
</reference>
<proteinExistence type="inferred from homology"/>
<evidence type="ECO:0000313" key="2">
    <source>
        <dbReference type="EMBL" id="EPF72134.1"/>
    </source>
</evidence>
<keyword evidence="3" id="KW-1185">Reference proteome</keyword>
<dbReference type="eggNOG" id="COG4574">
    <property type="taxonomic scope" value="Bacteria"/>
</dbReference>
<dbReference type="GO" id="GO:0004867">
    <property type="term" value="F:serine-type endopeptidase inhibitor activity"/>
    <property type="evidence" value="ECO:0007669"/>
    <property type="project" value="InterPro"/>
</dbReference>
<dbReference type="NCBIfam" id="NF002987">
    <property type="entry name" value="PRK03719.1"/>
    <property type="match status" value="1"/>
</dbReference>
<organism evidence="2 3">
    <name type="scientific">Acinetobacter rudis CIP 110305</name>
    <dbReference type="NCBI Taxonomy" id="421052"/>
    <lineage>
        <taxon>Bacteria</taxon>
        <taxon>Pseudomonadati</taxon>
        <taxon>Pseudomonadota</taxon>
        <taxon>Gammaproteobacteria</taxon>
        <taxon>Moraxellales</taxon>
        <taxon>Moraxellaceae</taxon>
        <taxon>Acinetobacter</taxon>
    </lineage>
</organism>